<organism evidence="1">
    <name type="scientific">bioreactor metagenome</name>
    <dbReference type="NCBI Taxonomy" id="1076179"/>
    <lineage>
        <taxon>unclassified sequences</taxon>
        <taxon>metagenomes</taxon>
        <taxon>ecological metagenomes</taxon>
    </lineage>
</organism>
<evidence type="ECO:0000313" key="1">
    <source>
        <dbReference type="EMBL" id="MPM79955.1"/>
    </source>
</evidence>
<name>A0A645CST5_9ZZZZ</name>
<dbReference type="EMBL" id="VSSQ01029714">
    <property type="protein sequence ID" value="MPM79955.1"/>
    <property type="molecule type" value="Genomic_DNA"/>
</dbReference>
<gene>
    <name evidence="1" type="ORF">SDC9_126998</name>
</gene>
<dbReference type="AlphaFoldDB" id="A0A645CST5"/>
<comment type="caution">
    <text evidence="1">The sequence shown here is derived from an EMBL/GenBank/DDBJ whole genome shotgun (WGS) entry which is preliminary data.</text>
</comment>
<protein>
    <submittedName>
        <fullName evidence="1">Uncharacterized protein</fullName>
    </submittedName>
</protein>
<proteinExistence type="predicted"/>
<sequence>MKYEKIIKKICENRLEGFESKQEDAQLIAKVIETLAGEENLSISHALAVLEDAKKILPMLVTL</sequence>
<accession>A0A645CST5</accession>
<reference evidence="1" key="1">
    <citation type="submission" date="2019-08" db="EMBL/GenBank/DDBJ databases">
        <authorList>
            <person name="Kucharzyk K."/>
            <person name="Murdoch R.W."/>
            <person name="Higgins S."/>
            <person name="Loffler F."/>
        </authorList>
    </citation>
    <scope>NUCLEOTIDE SEQUENCE</scope>
</reference>